<proteinExistence type="predicted"/>
<protein>
    <submittedName>
        <fullName evidence="11">3-phenylpropionate/cinnamic acid dioxygenase ferredoxin--NAD(+) reductase component</fullName>
        <ecNumber evidence="11">1.18.1.3</ecNumber>
    </submittedName>
</protein>
<dbReference type="InterPro" id="IPR050446">
    <property type="entry name" value="FAD-oxidoreductase/Apoptosis"/>
</dbReference>
<dbReference type="InterPro" id="IPR028202">
    <property type="entry name" value="Reductase_C"/>
</dbReference>
<evidence type="ECO:0000313" key="11">
    <source>
        <dbReference type="EMBL" id="CAB3792737.1"/>
    </source>
</evidence>
<feature type="domain" description="Rieske" evidence="10">
    <location>
        <begin position="99"/>
        <end position="194"/>
    </location>
</feature>
<dbReference type="InterPro" id="IPR017941">
    <property type="entry name" value="Rieske_2Fe-2S"/>
</dbReference>
<reference evidence="11 12" key="1">
    <citation type="submission" date="2020-04" db="EMBL/GenBank/DDBJ databases">
        <authorList>
            <person name="De Canck E."/>
        </authorList>
    </citation>
    <scope>NUCLEOTIDE SEQUENCE [LARGE SCALE GENOMIC DNA]</scope>
    <source>
        <strain evidence="11 12">LMG 28138</strain>
    </source>
</reference>
<name>A0A6S7BLN4_9BURK</name>
<evidence type="ECO:0000256" key="3">
    <source>
        <dbReference type="ARBA" id="ARBA00022714"/>
    </source>
</evidence>
<keyword evidence="4" id="KW-0479">Metal-binding</keyword>
<dbReference type="PRINTS" id="PR00411">
    <property type="entry name" value="PNDRDTASEI"/>
</dbReference>
<dbReference type="GO" id="GO:0046872">
    <property type="term" value="F:metal ion binding"/>
    <property type="evidence" value="ECO:0007669"/>
    <property type="project" value="UniProtKB-KW"/>
</dbReference>
<keyword evidence="3" id="KW-0001">2Fe-2S</keyword>
<evidence type="ECO:0000256" key="2">
    <source>
        <dbReference type="ARBA" id="ARBA00022630"/>
    </source>
</evidence>
<dbReference type="EC" id="1.18.1.3" evidence="11"/>
<evidence type="ECO:0000256" key="1">
    <source>
        <dbReference type="ARBA" id="ARBA00001974"/>
    </source>
</evidence>
<keyword evidence="8" id="KW-0411">Iron-sulfur</keyword>
<dbReference type="InterPro" id="IPR036188">
    <property type="entry name" value="FAD/NAD-bd_sf"/>
</dbReference>
<evidence type="ECO:0000259" key="10">
    <source>
        <dbReference type="PROSITE" id="PS51296"/>
    </source>
</evidence>
<dbReference type="Pfam" id="PF00355">
    <property type="entry name" value="Rieske"/>
    <property type="match status" value="1"/>
</dbReference>
<dbReference type="AlphaFoldDB" id="A0A6S7BLN4"/>
<dbReference type="Gene3D" id="2.102.10.10">
    <property type="entry name" value="Rieske [2Fe-2S] iron-sulphur domain"/>
    <property type="match status" value="1"/>
</dbReference>
<keyword evidence="6 11" id="KW-0560">Oxidoreductase</keyword>
<dbReference type="PANTHER" id="PTHR43557:SF2">
    <property type="entry name" value="RIESKE DOMAIN-CONTAINING PROTEIN-RELATED"/>
    <property type="match status" value="1"/>
</dbReference>
<dbReference type="Proteomes" id="UP000494115">
    <property type="component" value="Unassembled WGS sequence"/>
</dbReference>
<dbReference type="SUPFAM" id="SSF51905">
    <property type="entry name" value="FAD/NAD(P)-binding domain"/>
    <property type="match status" value="2"/>
</dbReference>
<keyword evidence="9" id="KW-0472">Membrane</keyword>
<organism evidence="11 12">
    <name type="scientific">Pararobbsia alpina</name>
    <dbReference type="NCBI Taxonomy" id="621374"/>
    <lineage>
        <taxon>Bacteria</taxon>
        <taxon>Pseudomonadati</taxon>
        <taxon>Pseudomonadota</taxon>
        <taxon>Betaproteobacteria</taxon>
        <taxon>Burkholderiales</taxon>
        <taxon>Burkholderiaceae</taxon>
        <taxon>Pararobbsia</taxon>
    </lineage>
</organism>
<dbReference type="Gene3D" id="3.50.50.60">
    <property type="entry name" value="FAD/NAD(P)-binding domain"/>
    <property type="match status" value="2"/>
</dbReference>
<gene>
    <name evidence="11" type="primary">hcaD</name>
    <name evidence="11" type="ORF">LMG28138_03397</name>
</gene>
<dbReference type="PROSITE" id="PS51296">
    <property type="entry name" value="RIESKE"/>
    <property type="match status" value="1"/>
</dbReference>
<feature type="transmembrane region" description="Helical" evidence="9">
    <location>
        <begin position="12"/>
        <end position="34"/>
    </location>
</feature>
<keyword evidence="2" id="KW-0285">Flavoprotein</keyword>
<keyword evidence="5" id="KW-0274">FAD</keyword>
<keyword evidence="11" id="KW-0223">Dioxygenase</keyword>
<dbReference type="GO" id="GO:0005737">
    <property type="term" value="C:cytoplasm"/>
    <property type="evidence" value="ECO:0007669"/>
    <property type="project" value="TreeGrafter"/>
</dbReference>
<dbReference type="Pfam" id="PF07992">
    <property type="entry name" value="Pyr_redox_2"/>
    <property type="match status" value="1"/>
</dbReference>
<dbReference type="InterPro" id="IPR036922">
    <property type="entry name" value="Rieske_2Fe-2S_sf"/>
</dbReference>
<accession>A0A6S7BLN4</accession>
<sequence>MVAGIRFAGKDYPPTSLAMLHGCLAASAVTPLIYAAATVGLPSLTMYAMVLFVFAAGGGVLMNLGYHGKKRSLPSALVVVPTEVDMSGETPNESGPDLAQGVPIESLGEAGLLSGHVGNEAVLIARLGDEFFAIDAACTHYHGPLAEGLIVGDTVRCPWHHACFSLRTGEAVRAPALSPVACWSTEVRSDKVVVLHKKTPPAGSVSAPAGAPQKIVIVGAGAAGFAAAERLRRLGYVGSLTMLSDDEAPPVDRPNLSKDYLAGSAPEEWVPLRDDAFYADQRIDLRLKAGVARLHLAAQEVELADGSKVPYDRLLLATGAEAVRLPIPGMDLPHVHTLRSLADCRAIIARAARARRVVVMGASFIGLEVAASLRARGLEVHVVAPERRPMERVLGPQMGEFLQRLHEEHGVVFHLGNTASAIDTQQVSLKAGGNVEADLVVVGVGVRPRLALAEQAGLAIDRGVMVDACLQTSAPGVFAAGDIARWPDPHSGAAVRVEHWVVAQRQGQTAAMNLIGGHEKFDAVPFFWSQHYDVPINYVGHADSWDEISVDGNIAGRDCALRYKRDGRVLAVATIYRDAESLRAEVEMERDSP</sequence>
<keyword evidence="12" id="KW-1185">Reference proteome</keyword>
<dbReference type="GO" id="GO:0008860">
    <property type="term" value="F:ferredoxin-NAD+ reductase activity"/>
    <property type="evidence" value="ECO:0007669"/>
    <property type="project" value="UniProtKB-EC"/>
</dbReference>
<keyword evidence="9" id="KW-0812">Transmembrane</keyword>
<dbReference type="InterPro" id="IPR023753">
    <property type="entry name" value="FAD/NAD-binding_dom"/>
</dbReference>
<keyword evidence="7" id="KW-0408">Iron</keyword>
<evidence type="ECO:0000256" key="7">
    <source>
        <dbReference type="ARBA" id="ARBA00023004"/>
    </source>
</evidence>
<evidence type="ECO:0000256" key="5">
    <source>
        <dbReference type="ARBA" id="ARBA00022827"/>
    </source>
</evidence>
<dbReference type="GO" id="GO:0016651">
    <property type="term" value="F:oxidoreductase activity, acting on NAD(P)H"/>
    <property type="evidence" value="ECO:0007669"/>
    <property type="project" value="TreeGrafter"/>
</dbReference>
<dbReference type="EMBL" id="CADIKM010000016">
    <property type="protein sequence ID" value="CAB3792737.1"/>
    <property type="molecule type" value="Genomic_DNA"/>
</dbReference>
<evidence type="ECO:0000256" key="6">
    <source>
        <dbReference type="ARBA" id="ARBA00023002"/>
    </source>
</evidence>
<evidence type="ECO:0000313" key="12">
    <source>
        <dbReference type="Proteomes" id="UP000494115"/>
    </source>
</evidence>
<dbReference type="PRINTS" id="PR00368">
    <property type="entry name" value="FADPNR"/>
</dbReference>
<dbReference type="PANTHER" id="PTHR43557">
    <property type="entry name" value="APOPTOSIS-INDUCING FACTOR 1"/>
    <property type="match status" value="1"/>
</dbReference>
<dbReference type="Gene3D" id="3.30.390.30">
    <property type="match status" value="1"/>
</dbReference>
<dbReference type="GO" id="GO:0051213">
    <property type="term" value="F:dioxygenase activity"/>
    <property type="evidence" value="ECO:0007669"/>
    <property type="project" value="UniProtKB-KW"/>
</dbReference>
<dbReference type="InterPro" id="IPR016156">
    <property type="entry name" value="FAD/NAD-linked_Rdtase_dimer_sf"/>
</dbReference>
<dbReference type="SUPFAM" id="SSF50022">
    <property type="entry name" value="ISP domain"/>
    <property type="match status" value="1"/>
</dbReference>
<evidence type="ECO:0000256" key="9">
    <source>
        <dbReference type="SAM" id="Phobius"/>
    </source>
</evidence>
<dbReference type="GO" id="GO:0051537">
    <property type="term" value="F:2 iron, 2 sulfur cluster binding"/>
    <property type="evidence" value="ECO:0007669"/>
    <property type="project" value="UniProtKB-KW"/>
</dbReference>
<comment type="cofactor">
    <cofactor evidence="1">
        <name>FAD</name>
        <dbReference type="ChEBI" id="CHEBI:57692"/>
    </cofactor>
</comment>
<dbReference type="SUPFAM" id="SSF55424">
    <property type="entry name" value="FAD/NAD-linked reductases, dimerisation (C-terminal) domain"/>
    <property type="match status" value="1"/>
</dbReference>
<dbReference type="Pfam" id="PF14759">
    <property type="entry name" value="Reductase_C"/>
    <property type="match status" value="1"/>
</dbReference>
<evidence type="ECO:0000256" key="4">
    <source>
        <dbReference type="ARBA" id="ARBA00022723"/>
    </source>
</evidence>
<evidence type="ECO:0000256" key="8">
    <source>
        <dbReference type="ARBA" id="ARBA00023014"/>
    </source>
</evidence>
<keyword evidence="9" id="KW-1133">Transmembrane helix</keyword>
<feature type="transmembrane region" description="Helical" evidence="9">
    <location>
        <begin position="46"/>
        <end position="66"/>
    </location>
</feature>